<dbReference type="GO" id="GO:0006741">
    <property type="term" value="P:NADP+ biosynthetic process"/>
    <property type="evidence" value="ECO:0007669"/>
    <property type="project" value="UniProtKB-UniRule"/>
</dbReference>
<proteinExistence type="inferred from homology"/>
<dbReference type="HAMAP" id="MF_00361">
    <property type="entry name" value="NAD_kinase"/>
    <property type="match status" value="1"/>
</dbReference>
<dbReference type="Proteomes" id="UP000318307">
    <property type="component" value="Unassembled WGS sequence"/>
</dbReference>
<dbReference type="Pfam" id="PF20143">
    <property type="entry name" value="NAD_kinase_C"/>
    <property type="match status" value="1"/>
</dbReference>
<dbReference type="GO" id="GO:0005524">
    <property type="term" value="F:ATP binding"/>
    <property type="evidence" value="ECO:0007669"/>
    <property type="project" value="UniProtKB-KW"/>
</dbReference>
<evidence type="ECO:0000256" key="2">
    <source>
        <dbReference type="ARBA" id="ARBA00022741"/>
    </source>
</evidence>
<keyword evidence="5 8" id="KW-0521">NADP</keyword>
<keyword evidence="10" id="KW-1185">Reference proteome</keyword>
<feature type="binding site" evidence="8">
    <location>
        <begin position="136"/>
        <end position="137"/>
    </location>
    <ligand>
        <name>NAD(+)</name>
        <dbReference type="ChEBI" id="CHEBI:57540"/>
    </ligand>
</feature>
<dbReference type="GO" id="GO:0019674">
    <property type="term" value="P:NAD+ metabolic process"/>
    <property type="evidence" value="ECO:0007669"/>
    <property type="project" value="InterPro"/>
</dbReference>
<dbReference type="InterPro" id="IPR016064">
    <property type="entry name" value="NAD/diacylglycerol_kinase_sf"/>
</dbReference>
<gene>
    <name evidence="8" type="primary">nadK</name>
    <name evidence="9" type="ORF">LZ24_00852</name>
</gene>
<dbReference type="PANTHER" id="PTHR20275:SF0">
    <property type="entry name" value="NAD KINASE"/>
    <property type="match status" value="1"/>
</dbReference>
<dbReference type="Gene3D" id="2.60.200.30">
    <property type="entry name" value="Probable inorganic polyphosphate/atp-NAD kinase, domain 2"/>
    <property type="match status" value="1"/>
</dbReference>
<keyword evidence="3 8" id="KW-0418">Kinase</keyword>
<dbReference type="EMBL" id="VLLC01000004">
    <property type="protein sequence ID" value="TWI75400.1"/>
    <property type="molecule type" value="Genomic_DNA"/>
</dbReference>
<feature type="active site" description="Proton acceptor" evidence="8">
    <location>
        <position position="62"/>
    </location>
</feature>
<dbReference type="RefSeq" id="WP_186442923.1">
    <property type="nucleotide sequence ID" value="NZ_VLLC01000004.1"/>
</dbReference>
<evidence type="ECO:0000313" key="10">
    <source>
        <dbReference type="Proteomes" id="UP000318307"/>
    </source>
</evidence>
<keyword evidence="8" id="KW-0963">Cytoplasm</keyword>
<organism evidence="9 10">
    <name type="scientific">Desulfobotulus alkaliphilus</name>
    <dbReference type="NCBI Taxonomy" id="622671"/>
    <lineage>
        <taxon>Bacteria</taxon>
        <taxon>Pseudomonadati</taxon>
        <taxon>Thermodesulfobacteriota</taxon>
        <taxon>Desulfobacteria</taxon>
        <taxon>Desulfobacterales</taxon>
        <taxon>Desulfobacteraceae</taxon>
        <taxon>Desulfobotulus</taxon>
    </lineage>
</organism>
<dbReference type="EC" id="2.7.1.23" evidence="8"/>
<dbReference type="FunFam" id="2.60.200.30:FF:000009">
    <property type="entry name" value="Poly(P)/ATP NAD kinase"/>
    <property type="match status" value="1"/>
</dbReference>
<dbReference type="GO" id="GO:0005737">
    <property type="term" value="C:cytoplasm"/>
    <property type="evidence" value="ECO:0007669"/>
    <property type="project" value="UniProtKB-SubCell"/>
</dbReference>
<comment type="subcellular location">
    <subcellularLocation>
        <location evidence="8">Cytoplasm</location>
    </subcellularLocation>
</comment>
<dbReference type="AlphaFoldDB" id="A0A562S486"/>
<evidence type="ECO:0000256" key="7">
    <source>
        <dbReference type="ARBA" id="ARBA00047925"/>
    </source>
</evidence>
<comment type="caution">
    <text evidence="8">Lacks conserved residue(s) required for the propagation of feature annotation.</text>
</comment>
<keyword evidence="6 8" id="KW-0520">NAD</keyword>
<evidence type="ECO:0000256" key="8">
    <source>
        <dbReference type="HAMAP-Rule" id="MF_00361"/>
    </source>
</evidence>
<keyword evidence="2 8" id="KW-0547">Nucleotide-binding</keyword>
<dbReference type="GO" id="GO:0046872">
    <property type="term" value="F:metal ion binding"/>
    <property type="evidence" value="ECO:0007669"/>
    <property type="project" value="UniProtKB-UniRule"/>
</dbReference>
<comment type="function">
    <text evidence="8">Involved in the regulation of the intracellular balance of NAD and NADP, and is a key enzyme in the biosynthesis of NADP. Catalyzes specifically the phosphorylation on 2'-hydroxyl of the adenosine moiety of NAD to yield NADP.</text>
</comment>
<comment type="catalytic activity">
    <reaction evidence="7 8">
        <text>NAD(+) + ATP = ADP + NADP(+) + H(+)</text>
        <dbReference type="Rhea" id="RHEA:18629"/>
        <dbReference type="ChEBI" id="CHEBI:15378"/>
        <dbReference type="ChEBI" id="CHEBI:30616"/>
        <dbReference type="ChEBI" id="CHEBI:57540"/>
        <dbReference type="ChEBI" id="CHEBI:58349"/>
        <dbReference type="ChEBI" id="CHEBI:456216"/>
        <dbReference type="EC" id="2.7.1.23"/>
    </reaction>
</comment>
<reference evidence="9 10" key="1">
    <citation type="submission" date="2019-07" db="EMBL/GenBank/DDBJ databases">
        <title>Genome sequencing of 100 strains of the haloalkaliphilic chemolithoautotrophic sulfur-oxidizing bacterium Thioalkalivibrio.</title>
        <authorList>
            <person name="Muyzer G."/>
        </authorList>
    </citation>
    <scope>NUCLEOTIDE SEQUENCE [LARGE SCALE GENOMIC DNA]</scope>
    <source>
        <strain evidence="9 10">ASO4-4</strain>
    </source>
</reference>
<protein>
    <recommendedName>
        <fullName evidence="8">NAD kinase</fullName>
        <ecNumber evidence="8">2.7.1.23</ecNumber>
    </recommendedName>
    <alternativeName>
        <fullName evidence="8">ATP-dependent NAD kinase</fullName>
    </alternativeName>
</protein>
<feature type="binding site" evidence="8">
    <location>
        <position position="237"/>
    </location>
    <ligand>
        <name>NAD(+)</name>
        <dbReference type="ChEBI" id="CHEBI:57540"/>
    </ligand>
</feature>
<comment type="cofactor">
    <cofactor evidence="8">
        <name>a divalent metal cation</name>
        <dbReference type="ChEBI" id="CHEBI:60240"/>
    </cofactor>
</comment>
<evidence type="ECO:0000256" key="5">
    <source>
        <dbReference type="ARBA" id="ARBA00022857"/>
    </source>
</evidence>
<evidence type="ECO:0000256" key="3">
    <source>
        <dbReference type="ARBA" id="ARBA00022777"/>
    </source>
</evidence>
<accession>A0A562S486</accession>
<evidence type="ECO:0000256" key="4">
    <source>
        <dbReference type="ARBA" id="ARBA00022840"/>
    </source>
</evidence>
<dbReference type="InterPro" id="IPR017438">
    <property type="entry name" value="ATP-NAD_kinase_N"/>
</dbReference>
<keyword evidence="1 8" id="KW-0808">Transferase</keyword>
<feature type="binding site" evidence="8">
    <location>
        <position position="147"/>
    </location>
    <ligand>
        <name>NAD(+)</name>
        <dbReference type="ChEBI" id="CHEBI:57540"/>
    </ligand>
</feature>
<evidence type="ECO:0000256" key="6">
    <source>
        <dbReference type="ARBA" id="ARBA00023027"/>
    </source>
</evidence>
<dbReference type="InterPro" id="IPR002504">
    <property type="entry name" value="NADK"/>
</dbReference>
<feature type="binding site" evidence="8">
    <location>
        <begin position="62"/>
        <end position="63"/>
    </location>
    <ligand>
        <name>NAD(+)</name>
        <dbReference type="ChEBI" id="CHEBI:57540"/>
    </ligand>
</feature>
<dbReference type="InterPro" id="IPR017437">
    <property type="entry name" value="ATP-NAD_kinase_PpnK-typ_C"/>
</dbReference>
<keyword evidence="4 8" id="KW-0067">ATP-binding</keyword>
<comment type="similarity">
    <text evidence="8">Belongs to the NAD kinase family.</text>
</comment>
<name>A0A562S486_9BACT</name>
<dbReference type="GO" id="GO:0051287">
    <property type="term" value="F:NAD binding"/>
    <property type="evidence" value="ECO:0007669"/>
    <property type="project" value="UniProtKB-ARBA"/>
</dbReference>
<dbReference type="PANTHER" id="PTHR20275">
    <property type="entry name" value="NAD KINASE"/>
    <property type="match status" value="1"/>
</dbReference>
<sequence>MVRTVGLMVKDDEQAQRTADAFSVWLVNRGLEVVRALASGSGPVSCCRAPEDVEVVFVLGGDGTFLSAARWIGSLGVPLLGVKFGEVGFLAEVPEDRLYEIADAVLQGFYTAEERMCLKVSLHRGDETLLEERVLNDVVIAKSAMARLARVRTEIDGRYLTTYTGDGLIVATPTGSTAYSMAAGGPVVHPFLEAILMTPICPFTLTNRPLILPEDVRITIRLDPRSSGDIMLTCDGQSGHDLQHGDSLSVVRAKTPLRLITLPGQRYFDVLKAKLRWSGERI</sequence>
<dbReference type="GO" id="GO:0003951">
    <property type="term" value="F:NAD+ kinase activity"/>
    <property type="evidence" value="ECO:0007669"/>
    <property type="project" value="UniProtKB-UniRule"/>
</dbReference>
<evidence type="ECO:0000256" key="1">
    <source>
        <dbReference type="ARBA" id="ARBA00022679"/>
    </source>
</evidence>
<dbReference type="SUPFAM" id="SSF111331">
    <property type="entry name" value="NAD kinase/diacylglycerol kinase-like"/>
    <property type="match status" value="1"/>
</dbReference>
<evidence type="ECO:0000313" key="9">
    <source>
        <dbReference type="EMBL" id="TWI75400.1"/>
    </source>
</evidence>
<dbReference type="Pfam" id="PF01513">
    <property type="entry name" value="NAD_kinase"/>
    <property type="match status" value="1"/>
</dbReference>
<dbReference type="Gene3D" id="3.40.50.10330">
    <property type="entry name" value="Probable inorganic polyphosphate/atp-NAD kinase, domain 1"/>
    <property type="match status" value="1"/>
</dbReference>
<comment type="caution">
    <text evidence="9">The sequence shown here is derived from an EMBL/GenBank/DDBJ whole genome shotgun (WGS) entry which is preliminary data.</text>
</comment>
<feature type="binding site" evidence="8">
    <location>
        <position position="166"/>
    </location>
    <ligand>
        <name>NAD(+)</name>
        <dbReference type="ChEBI" id="CHEBI:57540"/>
    </ligand>
</feature>